<dbReference type="InterPro" id="IPR003660">
    <property type="entry name" value="HAMP_dom"/>
</dbReference>
<dbReference type="PANTHER" id="PTHR45436:SF5">
    <property type="entry name" value="SENSOR HISTIDINE KINASE TRCS"/>
    <property type="match status" value="1"/>
</dbReference>
<dbReference type="PROSITE" id="PS50885">
    <property type="entry name" value="HAMP"/>
    <property type="match status" value="1"/>
</dbReference>
<organism evidence="14 15">
    <name type="scientific">Arcanobacterium phocae</name>
    <dbReference type="NCBI Taxonomy" id="131112"/>
    <lineage>
        <taxon>Bacteria</taxon>
        <taxon>Bacillati</taxon>
        <taxon>Actinomycetota</taxon>
        <taxon>Actinomycetes</taxon>
        <taxon>Actinomycetales</taxon>
        <taxon>Actinomycetaceae</taxon>
        <taxon>Arcanobacterium</taxon>
    </lineage>
</organism>
<evidence type="ECO:0000259" key="12">
    <source>
        <dbReference type="PROSITE" id="PS50109"/>
    </source>
</evidence>
<evidence type="ECO:0000313" key="14">
    <source>
        <dbReference type="EMBL" id="SDU79270.1"/>
    </source>
</evidence>
<keyword evidence="8 11" id="KW-1133">Transmembrane helix</keyword>
<protein>
    <recommendedName>
        <fullName evidence="3">histidine kinase</fullName>
        <ecNumber evidence="3">2.7.13.3</ecNumber>
    </recommendedName>
</protein>
<dbReference type="SUPFAM" id="SSF55874">
    <property type="entry name" value="ATPase domain of HSP90 chaperone/DNA topoisomerase II/histidine kinase"/>
    <property type="match status" value="1"/>
</dbReference>
<dbReference type="GO" id="GO:0005886">
    <property type="term" value="C:plasma membrane"/>
    <property type="evidence" value="ECO:0007669"/>
    <property type="project" value="UniProtKB-SubCell"/>
</dbReference>
<dbReference type="Gene3D" id="1.10.287.130">
    <property type="match status" value="1"/>
</dbReference>
<dbReference type="GeneID" id="65344548"/>
<dbReference type="PRINTS" id="PR00344">
    <property type="entry name" value="BCTRLSENSOR"/>
</dbReference>
<accession>A0A1H2LDZ6</accession>
<dbReference type="InterPro" id="IPR004358">
    <property type="entry name" value="Sig_transdc_His_kin-like_C"/>
</dbReference>
<evidence type="ECO:0000313" key="15">
    <source>
        <dbReference type="Proteomes" id="UP000214355"/>
    </source>
</evidence>
<sequence>MRQRAIELVRMAVAVAVLFIAIPGMLLGSILIWRDAQSTVEVRSQAVVEVVGRLELNNSKVWPNLLDSLAESSRLSGVYISVTYPDGQTVESMTSAAPLRFELRRFSPQGALVTISAPKYSALINIAKLIGAAAALVTVSYWVGAVVARRRARILSDPLVLLAATAEQIGAGQVRSHMSSSGIEEIDLVYQELERTASRMASRIAAERQFAADAAHQLRTPLTALSMRIEEIQLLAENPEVAEEAERALEQIDRLSGVVTELMRTSSTGASGTTEAVNIRDICIQQFDEWQPVYAKENRELVFTEGDYGTVLATPGSLAQILATLIENSLKYGAGTTTVTVEKSARMVNIKVRDEGPGVPDSLGDTIFLKGVSTGGSTGIGLAVARELATGDGGRLELTSRRPAEFTLTLAAVPQYIDPARDAGPGTIISLRSRRRRR</sequence>
<comment type="subcellular location">
    <subcellularLocation>
        <location evidence="2">Cell membrane</location>
    </subcellularLocation>
</comment>
<evidence type="ECO:0000256" key="3">
    <source>
        <dbReference type="ARBA" id="ARBA00012438"/>
    </source>
</evidence>
<keyword evidence="9" id="KW-0902">Two-component regulatory system</keyword>
<dbReference type="PANTHER" id="PTHR45436">
    <property type="entry name" value="SENSOR HISTIDINE KINASE YKOH"/>
    <property type="match status" value="1"/>
</dbReference>
<dbReference type="Gene3D" id="3.30.565.10">
    <property type="entry name" value="Histidine kinase-like ATPase, C-terminal domain"/>
    <property type="match status" value="1"/>
</dbReference>
<dbReference type="InterPro" id="IPR003661">
    <property type="entry name" value="HisK_dim/P_dom"/>
</dbReference>
<feature type="domain" description="Histidine kinase" evidence="12">
    <location>
        <begin position="213"/>
        <end position="414"/>
    </location>
</feature>
<dbReference type="InterPro" id="IPR003594">
    <property type="entry name" value="HATPase_dom"/>
</dbReference>
<dbReference type="InterPro" id="IPR036890">
    <property type="entry name" value="HATPase_C_sf"/>
</dbReference>
<evidence type="ECO:0000256" key="2">
    <source>
        <dbReference type="ARBA" id="ARBA00004236"/>
    </source>
</evidence>
<evidence type="ECO:0000256" key="5">
    <source>
        <dbReference type="ARBA" id="ARBA00022679"/>
    </source>
</evidence>
<feature type="transmembrane region" description="Helical" evidence="11">
    <location>
        <begin position="126"/>
        <end position="148"/>
    </location>
</feature>
<dbReference type="InterPro" id="IPR036097">
    <property type="entry name" value="HisK_dim/P_sf"/>
</dbReference>
<dbReference type="Pfam" id="PF02518">
    <property type="entry name" value="HATPase_c"/>
    <property type="match status" value="1"/>
</dbReference>
<dbReference type="CDD" id="cd00082">
    <property type="entry name" value="HisKA"/>
    <property type="match status" value="1"/>
</dbReference>
<dbReference type="PROSITE" id="PS50109">
    <property type="entry name" value="HIS_KIN"/>
    <property type="match status" value="1"/>
</dbReference>
<dbReference type="SMART" id="SM00388">
    <property type="entry name" value="HisKA"/>
    <property type="match status" value="1"/>
</dbReference>
<dbReference type="AlphaFoldDB" id="A0A1H2LDZ6"/>
<keyword evidence="6 11" id="KW-0812">Transmembrane</keyword>
<dbReference type="EMBL" id="LT629804">
    <property type="protein sequence ID" value="SDU79270.1"/>
    <property type="molecule type" value="Genomic_DNA"/>
</dbReference>
<feature type="domain" description="HAMP" evidence="13">
    <location>
        <begin position="153"/>
        <end position="205"/>
    </location>
</feature>
<evidence type="ECO:0000256" key="7">
    <source>
        <dbReference type="ARBA" id="ARBA00022777"/>
    </source>
</evidence>
<evidence type="ECO:0000256" key="6">
    <source>
        <dbReference type="ARBA" id="ARBA00022692"/>
    </source>
</evidence>
<keyword evidence="10 11" id="KW-0472">Membrane</keyword>
<evidence type="ECO:0000256" key="11">
    <source>
        <dbReference type="SAM" id="Phobius"/>
    </source>
</evidence>
<dbReference type="GO" id="GO:0000155">
    <property type="term" value="F:phosphorelay sensor kinase activity"/>
    <property type="evidence" value="ECO:0007669"/>
    <property type="project" value="InterPro"/>
</dbReference>
<dbReference type="SUPFAM" id="SSF47384">
    <property type="entry name" value="Homodimeric domain of signal transducing histidine kinase"/>
    <property type="match status" value="1"/>
</dbReference>
<proteinExistence type="predicted"/>
<dbReference type="OrthoDB" id="5499837at2"/>
<dbReference type="STRING" id="131112.SAMN04489737_0810"/>
<keyword evidence="15" id="KW-1185">Reference proteome</keyword>
<keyword evidence="7 14" id="KW-0418">Kinase</keyword>
<evidence type="ECO:0000256" key="1">
    <source>
        <dbReference type="ARBA" id="ARBA00000085"/>
    </source>
</evidence>
<keyword evidence="4" id="KW-0597">Phosphoprotein</keyword>
<evidence type="ECO:0000256" key="8">
    <source>
        <dbReference type="ARBA" id="ARBA00022989"/>
    </source>
</evidence>
<comment type="catalytic activity">
    <reaction evidence="1">
        <text>ATP + protein L-histidine = ADP + protein N-phospho-L-histidine.</text>
        <dbReference type="EC" id="2.7.13.3"/>
    </reaction>
</comment>
<feature type="transmembrane region" description="Helical" evidence="11">
    <location>
        <begin position="12"/>
        <end position="33"/>
    </location>
</feature>
<evidence type="ECO:0000259" key="13">
    <source>
        <dbReference type="PROSITE" id="PS50885"/>
    </source>
</evidence>
<reference evidence="15" key="1">
    <citation type="submission" date="2016-10" db="EMBL/GenBank/DDBJ databases">
        <authorList>
            <person name="Varghese N."/>
            <person name="Submissions S."/>
        </authorList>
    </citation>
    <scope>NUCLEOTIDE SEQUENCE [LARGE SCALE GENOMIC DNA]</scope>
    <source>
        <strain evidence="15">DSM 10002</strain>
    </source>
</reference>
<dbReference type="EC" id="2.7.13.3" evidence="3"/>
<dbReference type="InterPro" id="IPR005467">
    <property type="entry name" value="His_kinase_dom"/>
</dbReference>
<evidence type="ECO:0000256" key="9">
    <source>
        <dbReference type="ARBA" id="ARBA00023012"/>
    </source>
</evidence>
<keyword evidence="5" id="KW-0808">Transferase</keyword>
<dbReference type="InterPro" id="IPR050428">
    <property type="entry name" value="TCS_sensor_his_kinase"/>
</dbReference>
<dbReference type="RefSeq" id="WP_091280184.1">
    <property type="nucleotide sequence ID" value="NZ_JABAPH010000003.1"/>
</dbReference>
<evidence type="ECO:0000256" key="4">
    <source>
        <dbReference type="ARBA" id="ARBA00022553"/>
    </source>
</evidence>
<dbReference type="Pfam" id="PF00512">
    <property type="entry name" value="HisKA"/>
    <property type="match status" value="1"/>
</dbReference>
<name>A0A1H2LDZ6_9ACTO</name>
<dbReference type="Proteomes" id="UP000214355">
    <property type="component" value="Chromosome I"/>
</dbReference>
<evidence type="ECO:0000256" key="10">
    <source>
        <dbReference type="ARBA" id="ARBA00023136"/>
    </source>
</evidence>
<dbReference type="SMART" id="SM00387">
    <property type="entry name" value="HATPase_c"/>
    <property type="match status" value="1"/>
</dbReference>
<gene>
    <name evidence="14" type="ORF">SAMN04489737_0810</name>
</gene>